<sequence>MGIIRVSSHALRKLSASNRKACRSYSSHVSQPLYKTQQGVVLGQAQTQSNGWVIPAALAIVGLGVSTFSTQQLVSGTDTIKMFSSHTTAKQ</sequence>
<dbReference type="AlphaFoldDB" id="A0A8S3ZFD3"/>
<gene>
    <name evidence="1" type="ORF">CUNI_LOCUS13792</name>
</gene>
<comment type="caution">
    <text evidence="1">The sequence shown here is derived from an EMBL/GenBank/DDBJ whole genome shotgun (WGS) entry which is preliminary data.</text>
</comment>
<dbReference type="OrthoDB" id="6202040at2759"/>
<evidence type="ECO:0000313" key="1">
    <source>
        <dbReference type="EMBL" id="CAG5128234.1"/>
    </source>
</evidence>
<dbReference type="EMBL" id="CAJHNH020002988">
    <property type="protein sequence ID" value="CAG5128234.1"/>
    <property type="molecule type" value="Genomic_DNA"/>
</dbReference>
<evidence type="ECO:0000313" key="2">
    <source>
        <dbReference type="Proteomes" id="UP000678393"/>
    </source>
</evidence>
<organism evidence="1 2">
    <name type="scientific">Candidula unifasciata</name>
    <dbReference type="NCBI Taxonomy" id="100452"/>
    <lineage>
        <taxon>Eukaryota</taxon>
        <taxon>Metazoa</taxon>
        <taxon>Spiralia</taxon>
        <taxon>Lophotrochozoa</taxon>
        <taxon>Mollusca</taxon>
        <taxon>Gastropoda</taxon>
        <taxon>Heterobranchia</taxon>
        <taxon>Euthyneura</taxon>
        <taxon>Panpulmonata</taxon>
        <taxon>Eupulmonata</taxon>
        <taxon>Stylommatophora</taxon>
        <taxon>Helicina</taxon>
        <taxon>Helicoidea</taxon>
        <taxon>Geomitridae</taxon>
        <taxon>Candidula</taxon>
    </lineage>
</organism>
<keyword evidence="2" id="KW-1185">Reference proteome</keyword>
<reference evidence="1" key="1">
    <citation type="submission" date="2021-04" db="EMBL/GenBank/DDBJ databases">
        <authorList>
            <consortium name="Molecular Ecology Group"/>
        </authorList>
    </citation>
    <scope>NUCLEOTIDE SEQUENCE</scope>
</reference>
<accession>A0A8S3ZFD3</accession>
<dbReference type="Proteomes" id="UP000678393">
    <property type="component" value="Unassembled WGS sequence"/>
</dbReference>
<proteinExistence type="predicted"/>
<protein>
    <submittedName>
        <fullName evidence="1">Uncharacterized protein</fullName>
    </submittedName>
</protein>
<name>A0A8S3ZFD3_9EUPU</name>